<dbReference type="OrthoDB" id="9782006at2"/>
<evidence type="ECO:0000256" key="7">
    <source>
        <dbReference type="SAM" id="Phobius"/>
    </source>
</evidence>
<dbReference type="EMBL" id="FOTY01000050">
    <property type="protein sequence ID" value="SFM43561.1"/>
    <property type="molecule type" value="Genomic_DNA"/>
</dbReference>
<keyword evidence="6 7" id="KW-0472">Membrane</keyword>
<evidence type="ECO:0000259" key="8">
    <source>
        <dbReference type="PROSITE" id="PS50156"/>
    </source>
</evidence>
<name>A0A1I4QU67_9BACI</name>
<evidence type="ECO:0000256" key="2">
    <source>
        <dbReference type="ARBA" id="ARBA00010157"/>
    </source>
</evidence>
<dbReference type="GO" id="GO:0005886">
    <property type="term" value="C:plasma membrane"/>
    <property type="evidence" value="ECO:0007669"/>
    <property type="project" value="UniProtKB-SubCell"/>
</dbReference>
<feature type="transmembrane region" description="Helical" evidence="7">
    <location>
        <begin position="815"/>
        <end position="834"/>
    </location>
</feature>
<evidence type="ECO:0000256" key="5">
    <source>
        <dbReference type="ARBA" id="ARBA00022989"/>
    </source>
</evidence>
<dbReference type="InterPro" id="IPR004869">
    <property type="entry name" value="MMPL_dom"/>
</dbReference>
<keyword evidence="4 7" id="KW-0812">Transmembrane</keyword>
<sequence length="883" mass="95212">MRTILRFRWVIASALLAVTVLLFFLTPDLSRLAGEEESFQLPEDMTSQQADTILEDAGEGAESISLVLELDNWLTAEKEQNITGYLEDIRSADDNIEEVTSPFEREEVRNQLVSEENNVVLVPVSVNGGQEAAVQAGEALQSLSVPDGMTQYVTGDAIISDAVDETTQDGLQRTEGITVVLIFALLLVVFRAVVTPFVPLISVAVTYLLSQSIISLLAEGFGFPLSTYTQIFLVAVLFGIGTDYCILLLSRYKEELSDGQEVKDAIVNTYSTAGKTLLYSGIAVFVGFAAIGFADFAIFQSAVGVAVGIAVLLLVLYTLMPFFMAVLKDKLFWPSKKGGEHQDNKLWKAMGRLSVFRPVISIVIAAVVTLPFLLTYDNDISYNNTDEIGSEAQSVEGLHVIESAFGMGDALPLEMVIDSENDMITKEKLAAVESLARTLEQSSAVDEVRGVTRPTGSVLDDMYVDNQLEDVSTGISDARDGLGEVQNGLSEVRNGLQDMNSQVQGSASGSRGSLNEAVSGIQDINSQVGTISSQLQQTGNTQAAVQQLSGVQQGLTEVQNGLQQGSQQMSNQQQAQANDLAASLDELTNGVQEAINGLEDIESGLESAQTYTAEASGASYIRGSGVFVPDDLLENEDFQEGVRQYAFEDQTGMTIEVSLKEDPYSVEAIEAVDQVKQLVSMETAGTPLEQDTITYSGVPGTNADLEDISTEDFTNTIIIILIGLFLILAVLLRSLVKPVFILGGLMLAYYTAMGAAEMIFVQGLDYPGMMWPVPFFGFVMLVALGVDYSIFLFDRYREEAELGVQEGLLKAMKKMGTVIITAAIILSGTFGAMIPSGVLTLMQVGTVVVTGLLLFGLIILPLFIPAVVSLHDSPPSLSKRKEK</sequence>
<dbReference type="Pfam" id="PF03176">
    <property type="entry name" value="MMPL"/>
    <property type="match status" value="2"/>
</dbReference>
<reference evidence="9 10" key="1">
    <citation type="submission" date="2016-10" db="EMBL/GenBank/DDBJ databases">
        <authorList>
            <person name="de Groot N.N."/>
        </authorList>
    </citation>
    <scope>NUCLEOTIDE SEQUENCE [LARGE SCALE GENOMIC DNA]</scope>
    <source>
        <strain evidence="9 10">CGMCC 1.6134</strain>
    </source>
</reference>
<keyword evidence="5 7" id="KW-1133">Transmembrane helix</keyword>
<dbReference type="InterPro" id="IPR050545">
    <property type="entry name" value="Mycobact_MmpL"/>
</dbReference>
<proteinExistence type="inferred from homology"/>
<evidence type="ECO:0000313" key="10">
    <source>
        <dbReference type="Proteomes" id="UP000199668"/>
    </source>
</evidence>
<keyword evidence="10" id="KW-1185">Reference proteome</keyword>
<evidence type="ECO:0000256" key="3">
    <source>
        <dbReference type="ARBA" id="ARBA00022475"/>
    </source>
</evidence>
<protein>
    <submittedName>
        <fullName evidence="9">Putative drug exporter of the RND superfamily</fullName>
    </submittedName>
</protein>
<comment type="subcellular location">
    <subcellularLocation>
        <location evidence="1">Cell membrane</location>
        <topology evidence="1">Multi-pass membrane protein</topology>
    </subcellularLocation>
</comment>
<feature type="domain" description="SSD" evidence="8">
    <location>
        <begin position="200"/>
        <end position="329"/>
    </location>
</feature>
<dbReference type="SUPFAM" id="SSF82866">
    <property type="entry name" value="Multidrug efflux transporter AcrB transmembrane domain"/>
    <property type="match status" value="2"/>
</dbReference>
<dbReference type="PROSITE" id="PS50156">
    <property type="entry name" value="SSD"/>
    <property type="match status" value="2"/>
</dbReference>
<feature type="transmembrane region" description="Helical" evidence="7">
    <location>
        <begin position="200"/>
        <end position="218"/>
    </location>
</feature>
<feature type="transmembrane region" description="Helical" evidence="7">
    <location>
        <begin position="277"/>
        <end position="299"/>
    </location>
</feature>
<feature type="transmembrane region" description="Helical" evidence="7">
    <location>
        <begin position="355"/>
        <end position="374"/>
    </location>
</feature>
<feature type="transmembrane region" description="Helical" evidence="7">
    <location>
        <begin position="176"/>
        <end position="193"/>
    </location>
</feature>
<dbReference type="Gene3D" id="1.20.1640.10">
    <property type="entry name" value="Multidrug efflux transporter AcrB transmembrane domain"/>
    <property type="match status" value="2"/>
</dbReference>
<feature type="transmembrane region" description="Helical" evidence="7">
    <location>
        <begin position="305"/>
        <end position="327"/>
    </location>
</feature>
<dbReference type="RefSeq" id="WP_090928952.1">
    <property type="nucleotide sequence ID" value="NZ_FOTY01000050.1"/>
</dbReference>
<dbReference type="Proteomes" id="UP000199668">
    <property type="component" value="Unassembled WGS sequence"/>
</dbReference>
<feature type="transmembrane region" description="Helical" evidence="7">
    <location>
        <begin position="773"/>
        <end position="794"/>
    </location>
</feature>
<evidence type="ECO:0000313" key="9">
    <source>
        <dbReference type="EMBL" id="SFM43561.1"/>
    </source>
</evidence>
<feature type="transmembrane region" description="Helical" evidence="7">
    <location>
        <begin position="739"/>
        <end position="761"/>
    </location>
</feature>
<gene>
    <name evidence="9" type="ORF">SAMN04488054_1509</name>
</gene>
<keyword evidence="3" id="KW-1003">Cell membrane</keyword>
<evidence type="ECO:0000256" key="4">
    <source>
        <dbReference type="ARBA" id="ARBA00022692"/>
    </source>
</evidence>
<comment type="similarity">
    <text evidence="2">Belongs to the resistance-nodulation-cell division (RND) (TC 2.A.6) family. MmpL subfamily.</text>
</comment>
<dbReference type="InterPro" id="IPR000731">
    <property type="entry name" value="SSD"/>
</dbReference>
<feature type="transmembrane region" description="Helical" evidence="7">
    <location>
        <begin position="230"/>
        <end position="249"/>
    </location>
</feature>
<organism evidence="9 10">
    <name type="scientific">Salibacterium qingdaonense</name>
    <dbReference type="NCBI Taxonomy" id="266892"/>
    <lineage>
        <taxon>Bacteria</taxon>
        <taxon>Bacillati</taxon>
        <taxon>Bacillota</taxon>
        <taxon>Bacilli</taxon>
        <taxon>Bacillales</taxon>
        <taxon>Bacillaceae</taxon>
    </lineage>
</organism>
<dbReference type="AlphaFoldDB" id="A0A1I4QU67"/>
<feature type="transmembrane region" description="Helical" evidence="7">
    <location>
        <begin position="713"/>
        <end position="732"/>
    </location>
</feature>
<dbReference type="PANTHER" id="PTHR33406:SF6">
    <property type="entry name" value="MEMBRANE PROTEIN YDGH-RELATED"/>
    <property type="match status" value="1"/>
</dbReference>
<evidence type="ECO:0000256" key="6">
    <source>
        <dbReference type="ARBA" id="ARBA00023136"/>
    </source>
</evidence>
<feature type="transmembrane region" description="Helical" evidence="7">
    <location>
        <begin position="846"/>
        <end position="870"/>
    </location>
</feature>
<accession>A0A1I4QU67</accession>
<dbReference type="PANTHER" id="PTHR33406">
    <property type="entry name" value="MEMBRANE PROTEIN MJ1562-RELATED"/>
    <property type="match status" value="1"/>
</dbReference>
<feature type="domain" description="SSD" evidence="8">
    <location>
        <begin position="737"/>
        <end position="870"/>
    </location>
</feature>
<evidence type="ECO:0000256" key="1">
    <source>
        <dbReference type="ARBA" id="ARBA00004651"/>
    </source>
</evidence>
<dbReference type="STRING" id="266892.SAMN04488054_1509"/>